<name>A0A4Z2ISD5_9TELE</name>
<feature type="compositionally biased region" description="Low complexity" evidence="1">
    <location>
        <begin position="41"/>
        <end position="56"/>
    </location>
</feature>
<feature type="region of interest" description="Disordered" evidence="1">
    <location>
        <begin position="41"/>
        <end position="64"/>
    </location>
</feature>
<feature type="region of interest" description="Disordered" evidence="1">
    <location>
        <begin position="165"/>
        <end position="217"/>
    </location>
</feature>
<accession>A0A4Z2ISD5</accession>
<evidence type="ECO:0000313" key="2">
    <source>
        <dbReference type="EMBL" id="TNN80424.1"/>
    </source>
</evidence>
<evidence type="ECO:0000256" key="1">
    <source>
        <dbReference type="SAM" id="MobiDB-lite"/>
    </source>
</evidence>
<evidence type="ECO:0000313" key="3">
    <source>
        <dbReference type="Proteomes" id="UP000314294"/>
    </source>
</evidence>
<comment type="caution">
    <text evidence="2">The sequence shown here is derived from an EMBL/GenBank/DDBJ whole genome shotgun (WGS) entry which is preliminary data.</text>
</comment>
<feature type="compositionally biased region" description="Basic and acidic residues" evidence="1">
    <location>
        <begin position="182"/>
        <end position="192"/>
    </location>
</feature>
<sequence>MQSLWLVTDGVGGGGAVVEVTGGLRGTAAAAVRPPVASAAPPASLRAASLPGAGARPDGKPKESACHRRACCTTTTDVETPGSLTSTACVPTAVSFLGPCLSLAPFLFPAPSLSLAPSPSPAPSLGRWSAIVSGHVSSRTRPPRSLLYPGSEIWNAASTAIGSWTGARPSPRGPVGYAANGRKSEKWIEMKSGRRRRRKGSDWRRTSVSWTNRDMRS</sequence>
<gene>
    <name evidence="2" type="ORF">EYF80_009448</name>
</gene>
<proteinExistence type="predicted"/>
<dbReference type="EMBL" id="SRLO01000055">
    <property type="protein sequence ID" value="TNN80424.1"/>
    <property type="molecule type" value="Genomic_DNA"/>
</dbReference>
<reference evidence="2 3" key="1">
    <citation type="submission" date="2019-03" db="EMBL/GenBank/DDBJ databases">
        <title>First draft genome of Liparis tanakae, snailfish: a comprehensive survey of snailfish specific genes.</title>
        <authorList>
            <person name="Kim W."/>
            <person name="Song I."/>
            <person name="Jeong J.-H."/>
            <person name="Kim D."/>
            <person name="Kim S."/>
            <person name="Ryu S."/>
            <person name="Song J.Y."/>
            <person name="Lee S.K."/>
        </authorList>
    </citation>
    <scope>NUCLEOTIDE SEQUENCE [LARGE SCALE GENOMIC DNA]</scope>
    <source>
        <tissue evidence="2">Muscle</tissue>
    </source>
</reference>
<feature type="compositionally biased region" description="Polar residues" evidence="1">
    <location>
        <begin position="206"/>
        <end position="217"/>
    </location>
</feature>
<keyword evidence="3" id="KW-1185">Reference proteome</keyword>
<dbReference type="Proteomes" id="UP000314294">
    <property type="component" value="Unassembled WGS sequence"/>
</dbReference>
<organism evidence="2 3">
    <name type="scientific">Liparis tanakae</name>
    <name type="common">Tanaka's snailfish</name>
    <dbReference type="NCBI Taxonomy" id="230148"/>
    <lineage>
        <taxon>Eukaryota</taxon>
        <taxon>Metazoa</taxon>
        <taxon>Chordata</taxon>
        <taxon>Craniata</taxon>
        <taxon>Vertebrata</taxon>
        <taxon>Euteleostomi</taxon>
        <taxon>Actinopterygii</taxon>
        <taxon>Neopterygii</taxon>
        <taxon>Teleostei</taxon>
        <taxon>Neoteleostei</taxon>
        <taxon>Acanthomorphata</taxon>
        <taxon>Eupercaria</taxon>
        <taxon>Perciformes</taxon>
        <taxon>Cottioidei</taxon>
        <taxon>Cottales</taxon>
        <taxon>Liparidae</taxon>
        <taxon>Liparis</taxon>
    </lineage>
</organism>
<dbReference type="AlphaFoldDB" id="A0A4Z2ISD5"/>
<protein>
    <submittedName>
        <fullName evidence="2">Uncharacterized protein</fullName>
    </submittedName>
</protein>